<evidence type="ECO:0000313" key="2">
    <source>
        <dbReference type="Proteomes" id="UP000002973"/>
    </source>
</evidence>
<comment type="caution">
    <text evidence="1">The sequence shown here is derived from an EMBL/GenBank/DDBJ whole genome shotgun (WGS) entry which is preliminary data.</text>
</comment>
<dbReference type="Proteomes" id="UP000002973">
    <property type="component" value="Unassembled WGS sequence"/>
</dbReference>
<evidence type="ECO:0000313" key="1">
    <source>
        <dbReference type="EMBL" id="EFU23057.1"/>
    </source>
</evidence>
<gene>
    <name evidence="1" type="ORF">HMPREF0813_00299</name>
</gene>
<accession>E6IZG8</accession>
<protein>
    <submittedName>
        <fullName evidence="1">Phage transcriptional regulator, ArpU family</fullName>
    </submittedName>
</protein>
<dbReference type="InterPro" id="IPR006524">
    <property type="entry name" value="ArpU-like"/>
</dbReference>
<dbReference type="AlphaFoldDB" id="E6IZG8"/>
<reference evidence="1 2" key="1">
    <citation type="submission" date="2010-11" db="EMBL/GenBank/DDBJ databases">
        <authorList>
            <person name="Weinstock G."/>
            <person name="Sodergren E."/>
            <person name="Clifton S."/>
            <person name="Fulton L."/>
            <person name="Fulton B."/>
            <person name="Courtney L."/>
            <person name="Fronick C."/>
            <person name="Harrison M."/>
            <person name="Strong C."/>
            <person name="Farmer C."/>
            <person name="Delahaunty K."/>
            <person name="Markovic C."/>
            <person name="Hall O."/>
            <person name="Minx P."/>
            <person name="Tomlinson C."/>
            <person name="Mitreva M."/>
            <person name="Hou S."/>
            <person name="Chen J."/>
            <person name="Wollam A."/>
            <person name="Pepin K.H."/>
            <person name="Johnson M."/>
            <person name="Bhonagiri V."/>
            <person name="Zhang X."/>
            <person name="Suruliraj S."/>
            <person name="Warren W."/>
            <person name="Chinwalla A."/>
            <person name="Mardis E.R."/>
            <person name="Wilson R.K."/>
        </authorList>
    </citation>
    <scope>NUCLEOTIDE SEQUENCE [LARGE SCALE GENOMIC DNA]</scope>
    <source>
        <strain evidence="1 2">F0211</strain>
    </source>
</reference>
<organism evidence="1 2">
    <name type="scientific">Streptococcus anginosus F0211</name>
    <dbReference type="NCBI Taxonomy" id="706437"/>
    <lineage>
        <taxon>Bacteria</taxon>
        <taxon>Bacillati</taxon>
        <taxon>Bacillota</taxon>
        <taxon>Bacilli</taxon>
        <taxon>Lactobacillales</taxon>
        <taxon>Streptococcaceae</taxon>
        <taxon>Streptococcus</taxon>
        <taxon>Streptococcus anginosus group</taxon>
    </lineage>
</organism>
<sequence length="159" mass="18395">MFDSTIIPQEILNMLELFREIDEKATQAKAKKILQAYRRLCRIAGSEYTLRSASAFSDQPRSKNNQPSNGLETFVVKKLDAEREIAEIDNAISLLSSDVYKEILIRRFCKARQCSNICIYMELDLSESEFYREQSKALLEFAEWYKAGELLVFKPYVTG</sequence>
<dbReference type="NCBIfam" id="TIGR01637">
    <property type="entry name" value="phage_arpU"/>
    <property type="match status" value="1"/>
</dbReference>
<proteinExistence type="predicted"/>
<dbReference type="EMBL" id="AECT01000004">
    <property type="protein sequence ID" value="EFU23057.1"/>
    <property type="molecule type" value="Genomic_DNA"/>
</dbReference>
<name>E6IZG8_STRAP</name>
<dbReference type="eggNOG" id="ENOG503333C">
    <property type="taxonomic scope" value="Bacteria"/>
</dbReference>